<evidence type="ECO:0000313" key="2">
    <source>
        <dbReference type="Proteomes" id="UP001180087"/>
    </source>
</evidence>
<dbReference type="InterPro" id="IPR046318">
    <property type="entry name" value="DUF5344"/>
</dbReference>
<dbReference type="Pfam" id="PF17279">
    <property type="entry name" value="DUF5344"/>
    <property type="match status" value="1"/>
</dbReference>
<gene>
    <name evidence="1" type="ORF">QR721_11210</name>
</gene>
<proteinExistence type="predicted"/>
<name>A0ABY9KX78_9BACI</name>
<sequence>MTKINLQESEIQAALNDLNSQADGFSAGFGKTMDGDNQMDMADKIEEINSLYESIKQSYKDILLSHIQSTKKAVHTMKEKDEEISRATRLVE</sequence>
<keyword evidence="2" id="KW-1185">Reference proteome</keyword>
<accession>A0ABY9KX78</accession>
<dbReference type="RefSeq" id="WP_348026978.1">
    <property type="nucleotide sequence ID" value="NZ_CP129113.1"/>
</dbReference>
<evidence type="ECO:0000313" key="1">
    <source>
        <dbReference type="EMBL" id="WLV24198.1"/>
    </source>
</evidence>
<reference evidence="1" key="1">
    <citation type="submission" date="2023-06" db="EMBL/GenBank/DDBJ databases">
        <title>A Treasure from Seagulls: Isolation and Description of Aciduricobacillus qingdaonensis gen. nov., sp. nov., a Rare Obligately Uric Acid-utilizing Member in the Family Bacillaceae.</title>
        <authorList>
            <person name="Liu W."/>
            <person name="Wang B."/>
        </authorList>
    </citation>
    <scope>NUCLEOTIDE SEQUENCE</scope>
    <source>
        <strain evidence="1">44XB</strain>
    </source>
</reference>
<protein>
    <submittedName>
        <fullName evidence="1">YwqI/YxiC family protein</fullName>
    </submittedName>
</protein>
<organism evidence="1 2">
    <name type="scientific">Aciduricibacillus chroicocephali</name>
    <dbReference type="NCBI Taxonomy" id="3054939"/>
    <lineage>
        <taxon>Bacteria</taxon>
        <taxon>Bacillati</taxon>
        <taxon>Bacillota</taxon>
        <taxon>Bacilli</taxon>
        <taxon>Bacillales</taxon>
        <taxon>Bacillaceae</taxon>
        <taxon>Aciduricibacillus</taxon>
    </lineage>
</organism>
<dbReference type="Proteomes" id="UP001180087">
    <property type="component" value="Chromosome"/>
</dbReference>
<dbReference type="EMBL" id="CP129113">
    <property type="protein sequence ID" value="WLV24198.1"/>
    <property type="molecule type" value="Genomic_DNA"/>
</dbReference>